<dbReference type="SUPFAM" id="SSF46785">
    <property type="entry name" value="Winged helix' DNA-binding domain"/>
    <property type="match status" value="1"/>
</dbReference>
<evidence type="ECO:0000256" key="3">
    <source>
        <dbReference type="ARBA" id="ARBA00023163"/>
    </source>
</evidence>
<organism evidence="6 7">
    <name type="scientific">Lacrimispora amygdalina</name>
    <dbReference type="NCBI Taxonomy" id="253257"/>
    <lineage>
        <taxon>Bacteria</taxon>
        <taxon>Bacillati</taxon>
        <taxon>Bacillota</taxon>
        <taxon>Clostridia</taxon>
        <taxon>Lachnospirales</taxon>
        <taxon>Lachnospiraceae</taxon>
        <taxon>Lacrimispora</taxon>
    </lineage>
</organism>
<dbReference type="InterPro" id="IPR036390">
    <property type="entry name" value="WH_DNA-bd_sf"/>
</dbReference>
<dbReference type="CDD" id="cd00090">
    <property type="entry name" value="HTH_ARSR"/>
    <property type="match status" value="1"/>
</dbReference>
<evidence type="ECO:0000256" key="2">
    <source>
        <dbReference type="ARBA" id="ARBA00023125"/>
    </source>
</evidence>
<feature type="domain" description="HTH arsR-type" evidence="5">
    <location>
        <begin position="31"/>
        <end position="125"/>
    </location>
</feature>
<dbReference type="InterPro" id="IPR018334">
    <property type="entry name" value="ArsR_HTH"/>
</dbReference>
<keyword evidence="4" id="KW-0105">Cadmium resistance</keyword>
<dbReference type="InterPro" id="IPR001845">
    <property type="entry name" value="HTH_ArsR_DNA-bd_dom"/>
</dbReference>
<dbReference type="InterPro" id="IPR036388">
    <property type="entry name" value="WH-like_DNA-bd_sf"/>
</dbReference>
<dbReference type="Pfam" id="PF01022">
    <property type="entry name" value="HTH_5"/>
    <property type="match status" value="1"/>
</dbReference>
<dbReference type="Gene3D" id="1.10.10.10">
    <property type="entry name" value="Winged helix-like DNA-binding domain superfamily/Winged helix DNA-binding domain"/>
    <property type="match status" value="1"/>
</dbReference>
<dbReference type="EMBL" id="BRPJ01000084">
    <property type="protein sequence ID" value="GLB32064.1"/>
    <property type="molecule type" value="Genomic_DNA"/>
</dbReference>
<dbReference type="PROSITE" id="PS50987">
    <property type="entry name" value="HTH_ARSR_2"/>
    <property type="match status" value="1"/>
</dbReference>
<accession>A0ABQ5MB85</accession>
<sequence>MERCSMGGSVNKCDCQAINQELAEKVKSEMKDDGCFSLLLAFLKLISDDTRIKIMYALSKSELCVNDLAVILDMTKSAISHQLKLLKVSGQVKSRKEGKFVYYSMNNEHVFEIMENALIHVKYQK</sequence>
<protein>
    <submittedName>
        <fullName evidence="6">Transcriptional regulator</fullName>
    </submittedName>
</protein>
<evidence type="ECO:0000256" key="4">
    <source>
        <dbReference type="ARBA" id="ARBA00043263"/>
    </source>
</evidence>
<gene>
    <name evidence="6" type="ORF">LAD12857_39870</name>
</gene>
<proteinExistence type="predicted"/>
<dbReference type="SMART" id="SM00418">
    <property type="entry name" value="HTH_ARSR"/>
    <property type="match status" value="1"/>
</dbReference>
<dbReference type="Proteomes" id="UP001419084">
    <property type="component" value="Unassembled WGS sequence"/>
</dbReference>
<dbReference type="PANTHER" id="PTHR43132">
    <property type="entry name" value="ARSENICAL RESISTANCE OPERON REPRESSOR ARSR-RELATED"/>
    <property type="match status" value="1"/>
</dbReference>
<dbReference type="PRINTS" id="PR00778">
    <property type="entry name" value="HTHARSR"/>
</dbReference>
<evidence type="ECO:0000259" key="5">
    <source>
        <dbReference type="PROSITE" id="PS50987"/>
    </source>
</evidence>
<dbReference type="NCBIfam" id="NF033788">
    <property type="entry name" value="HTH_metalloreg"/>
    <property type="match status" value="1"/>
</dbReference>
<dbReference type="PROSITE" id="PS00846">
    <property type="entry name" value="HTH_ARSR_1"/>
    <property type="match status" value="1"/>
</dbReference>
<evidence type="ECO:0000256" key="1">
    <source>
        <dbReference type="ARBA" id="ARBA00023015"/>
    </source>
</evidence>
<dbReference type="InterPro" id="IPR011991">
    <property type="entry name" value="ArsR-like_HTH"/>
</dbReference>
<dbReference type="PANTHER" id="PTHR43132:SF6">
    <property type="entry name" value="HTH-TYPE TRANSCRIPTIONAL REPRESSOR CZRA"/>
    <property type="match status" value="1"/>
</dbReference>
<keyword evidence="2" id="KW-0238">DNA-binding</keyword>
<keyword evidence="3" id="KW-0804">Transcription</keyword>
<evidence type="ECO:0000313" key="7">
    <source>
        <dbReference type="Proteomes" id="UP001419084"/>
    </source>
</evidence>
<dbReference type="RefSeq" id="WP_242996423.1">
    <property type="nucleotide sequence ID" value="NZ_BRPJ01000084.1"/>
</dbReference>
<dbReference type="InterPro" id="IPR051011">
    <property type="entry name" value="Metal_resp_trans_reg"/>
</dbReference>
<evidence type="ECO:0000313" key="6">
    <source>
        <dbReference type="EMBL" id="GLB32064.1"/>
    </source>
</evidence>
<keyword evidence="1" id="KW-0805">Transcription regulation</keyword>
<name>A0ABQ5MB85_9FIRM</name>
<keyword evidence="7" id="KW-1185">Reference proteome</keyword>
<reference evidence="6 7" key="1">
    <citation type="journal article" date="2024" name="Int. J. Syst. Evol. Microbiol.">
        <title>Lacrimispora brassicae sp. nov. isolated from fermented cabbage, and proposal of Clostridium indicum Gundawar et al. 2019 and Clostridium methoxybenzovorans Mechichi et al. 1999 as heterotypic synonyms of Lacrimispora amygdalina (Parshina et al. 2003) Haas and Blanchard 2020 and Lacrimispora indolis (McClung and McCoy 1957) Haas and Blanchard 2020, respectively.</title>
        <authorList>
            <person name="Kobayashi H."/>
            <person name="Tanizawa Y."/>
            <person name="Sakamoto M."/>
            <person name="Ohkuma M."/>
            <person name="Tohno M."/>
        </authorList>
    </citation>
    <scope>NUCLEOTIDE SEQUENCE [LARGE SCALE GENOMIC DNA]</scope>
    <source>
        <strain evidence="6 7">DSM 12857</strain>
    </source>
</reference>
<comment type="caution">
    <text evidence="6">The sequence shown here is derived from an EMBL/GenBank/DDBJ whole genome shotgun (WGS) entry which is preliminary data.</text>
</comment>